<dbReference type="EMBL" id="CP012747">
    <property type="protein sequence ID" value="ALL66968.1"/>
    <property type="molecule type" value="Genomic_DNA"/>
</dbReference>
<proteinExistence type="predicted"/>
<gene>
    <name evidence="1" type="ORF">K788_0008510</name>
</gene>
<reference evidence="1 2" key="1">
    <citation type="journal article" date="2014" name="Genome Announc.">
        <title>Draft Genome Sequence of the Haloacid-Degrading Burkholderia caribensis Strain MBA4.</title>
        <authorList>
            <person name="Pan Y."/>
            <person name="Kong K.F."/>
            <person name="Tsang J.S."/>
        </authorList>
    </citation>
    <scope>NUCLEOTIDE SEQUENCE [LARGE SCALE GENOMIC DNA]</scope>
    <source>
        <strain evidence="1 2">MBA4</strain>
    </source>
</reference>
<accession>A0A0P0REV5</accession>
<dbReference type="AlphaFoldDB" id="A0A0P0REV5"/>
<protein>
    <submittedName>
        <fullName evidence="1">Uncharacterized protein</fullName>
    </submittedName>
</protein>
<evidence type="ECO:0000313" key="2">
    <source>
        <dbReference type="Proteomes" id="UP000019146"/>
    </source>
</evidence>
<organism evidence="1 2">
    <name type="scientific">Paraburkholderia caribensis MBA4</name>
    <dbReference type="NCBI Taxonomy" id="1323664"/>
    <lineage>
        <taxon>Bacteria</taxon>
        <taxon>Pseudomonadati</taxon>
        <taxon>Pseudomonadota</taxon>
        <taxon>Betaproteobacteria</taxon>
        <taxon>Burkholderiales</taxon>
        <taxon>Burkholderiaceae</taxon>
        <taxon>Paraburkholderia</taxon>
    </lineage>
</organism>
<name>A0A0P0REV5_9BURK</name>
<dbReference type="KEGG" id="bcai:K788_0008510"/>
<dbReference type="Proteomes" id="UP000019146">
    <property type="component" value="Chromosome 2"/>
</dbReference>
<sequence length="40" mass="4479">MQRTEARTDTVQQRHAAMTARSCVQQTLRRLPLGGIQVAV</sequence>
<evidence type="ECO:0000313" key="1">
    <source>
        <dbReference type="EMBL" id="ALL66968.1"/>
    </source>
</evidence>